<protein>
    <submittedName>
        <fullName evidence="1">Uncharacterized protein</fullName>
    </submittedName>
</protein>
<gene>
    <name evidence="1" type="ORF">XELAEV_18045206mg</name>
</gene>
<proteinExistence type="predicted"/>
<sequence>MYVCASVLVYISILLFLFLPDKKKLLVYQYQDGNVSKYIQLYKSRYKLIVYYYNKEFMYVRSDAGHCPVFYGVWRLCKL</sequence>
<reference evidence="2" key="1">
    <citation type="journal article" date="2016" name="Nature">
        <title>Genome evolution in the allotetraploid frog Xenopus laevis.</title>
        <authorList>
            <person name="Session A.M."/>
            <person name="Uno Y."/>
            <person name="Kwon T."/>
            <person name="Chapman J.A."/>
            <person name="Toyoda A."/>
            <person name="Takahashi S."/>
            <person name="Fukui A."/>
            <person name="Hikosaka A."/>
            <person name="Suzuki A."/>
            <person name="Kondo M."/>
            <person name="van Heeringen S.J."/>
            <person name="Quigley I."/>
            <person name="Heinz S."/>
            <person name="Ogino H."/>
            <person name="Ochi H."/>
            <person name="Hellsten U."/>
            <person name="Lyons J.B."/>
            <person name="Simakov O."/>
            <person name="Putnam N."/>
            <person name="Stites J."/>
            <person name="Kuroki Y."/>
            <person name="Tanaka T."/>
            <person name="Michiue T."/>
            <person name="Watanabe M."/>
            <person name="Bogdanovic O."/>
            <person name="Lister R."/>
            <person name="Georgiou G."/>
            <person name="Paranjpe S.S."/>
            <person name="van Kruijsbergen I."/>
            <person name="Shu S."/>
            <person name="Carlson J."/>
            <person name="Kinoshita T."/>
            <person name="Ohta Y."/>
            <person name="Mawaribuchi S."/>
            <person name="Jenkins J."/>
            <person name="Grimwood J."/>
            <person name="Schmutz J."/>
            <person name="Mitros T."/>
            <person name="Mozaffari S.V."/>
            <person name="Suzuki Y."/>
            <person name="Haramoto Y."/>
            <person name="Yamamoto T.S."/>
            <person name="Takagi C."/>
            <person name="Heald R."/>
            <person name="Miller K."/>
            <person name="Haudenschild C."/>
            <person name="Kitzman J."/>
            <person name="Nakayama T."/>
            <person name="Izutsu Y."/>
            <person name="Robert J."/>
            <person name="Fortriede J."/>
            <person name="Burns K."/>
            <person name="Lotay V."/>
            <person name="Karimi K."/>
            <person name="Yasuoka Y."/>
            <person name="Dichmann D.S."/>
            <person name="Flajnik M.F."/>
            <person name="Houston D.W."/>
            <person name="Shendure J."/>
            <person name="DuPasquier L."/>
            <person name="Vize P.D."/>
            <person name="Zorn A.M."/>
            <person name="Ito M."/>
            <person name="Marcotte E.M."/>
            <person name="Wallingford J.B."/>
            <person name="Ito Y."/>
            <person name="Asashima M."/>
            <person name="Ueno N."/>
            <person name="Matsuda Y."/>
            <person name="Veenstra G.J."/>
            <person name="Fujiyama A."/>
            <person name="Harland R.M."/>
            <person name="Taira M."/>
            <person name="Rokhsar D.S."/>
        </authorList>
    </citation>
    <scope>NUCLEOTIDE SEQUENCE [LARGE SCALE GENOMIC DNA]</scope>
    <source>
        <strain evidence="2">J</strain>
    </source>
</reference>
<evidence type="ECO:0000313" key="2">
    <source>
        <dbReference type="Proteomes" id="UP000694892"/>
    </source>
</evidence>
<evidence type="ECO:0000313" key="1">
    <source>
        <dbReference type="EMBL" id="OCT64104.1"/>
    </source>
</evidence>
<dbReference type="AlphaFoldDB" id="A0A974C0A2"/>
<dbReference type="EMBL" id="CM004482">
    <property type="protein sequence ID" value="OCT64104.1"/>
    <property type="molecule type" value="Genomic_DNA"/>
</dbReference>
<organism evidence="1 2">
    <name type="scientific">Xenopus laevis</name>
    <name type="common">African clawed frog</name>
    <dbReference type="NCBI Taxonomy" id="8355"/>
    <lineage>
        <taxon>Eukaryota</taxon>
        <taxon>Metazoa</taxon>
        <taxon>Chordata</taxon>
        <taxon>Craniata</taxon>
        <taxon>Vertebrata</taxon>
        <taxon>Euteleostomi</taxon>
        <taxon>Amphibia</taxon>
        <taxon>Batrachia</taxon>
        <taxon>Anura</taxon>
        <taxon>Pipoidea</taxon>
        <taxon>Pipidae</taxon>
        <taxon>Xenopodinae</taxon>
        <taxon>Xenopus</taxon>
        <taxon>Xenopus</taxon>
    </lineage>
</organism>
<accession>A0A974C0A2</accession>
<name>A0A974C0A2_XENLA</name>
<dbReference type="Proteomes" id="UP000694892">
    <property type="component" value="Chromosome 9_10L"/>
</dbReference>